<dbReference type="InterPro" id="IPR009003">
    <property type="entry name" value="Peptidase_S1_PA"/>
</dbReference>
<dbReference type="Gene3D" id="2.40.10.10">
    <property type="entry name" value="Trypsin-like serine proteases"/>
    <property type="match status" value="1"/>
</dbReference>
<protein>
    <recommendedName>
        <fullName evidence="3">Serine protease</fullName>
    </recommendedName>
</protein>
<dbReference type="WBParaSite" id="MBELARI_LOCUS20986">
    <property type="protein sequence ID" value="MBELARI_LOCUS20986"/>
    <property type="gene ID" value="MBELARI_LOCUS20986"/>
</dbReference>
<evidence type="ECO:0008006" key="3">
    <source>
        <dbReference type="Google" id="ProtNLM"/>
    </source>
</evidence>
<accession>A0AAF3J7G7</accession>
<proteinExistence type="predicted"/>
<sequence length="310" mass="33956">MDLPSSNDVKPPPPQPQTIRIKLMEDELVAVEHKVSLSGNVIPQKAVKNMFSLPPTSIVRLRYGDNEEANWCNFDSTGSFLLPDGWPTMEFFVDSRLPPPANRASKILKEWENRVFCIGGRGGRVGSCVLLEKKHILTAAHLSFKLGECYPIKGPGLTGSLEVRVRCDFISRSHVFAILSSNSLEDLPLSTDSLNRGSKFFMMGYPTDGGEASRPSITKGIIEGSMVDNIHLVGTPGSRLGYSGAPVFDDSGRLAGLLVGGPTARLDVNATIKECLDSSEKQKYAKILNIQAITGHYDYCRQNELKDQES</sequence>
<keyword evidence="1" id="KW-1185">Reference proteome</keyword>
<reference evidence="2" key="1">
    <citation type="submission" date="2024-02" db="UniProtKB">
        <authorList>
            <consortium name="WormBaseParasite"/>
        </authorList>
    </citation>
    <scope>IDENTIFICATION</scope>
</reference>
<dbReference type="Pfam" id="PF13365">
    <property type="entry name" value="Trypsin_2"/>
    <property type="match status" value="1"/>
</dbReference>
<dbReference type="InterPro" id="IPR043504">
    <property type="entry name" value="Peptidase_S1_PA_chymotrypsin"/>
</dbReference>
<evidence type="ECO:0000313" key="1">
    <source>
        <dbReference type="Proteomes" id="UP000887575"/>
    </source>
</evidence>
<name>A0AAF3J7G7_9BILA</name>
<dbReference type="SUPFAM" id="SSF50494">
    <property type="entry name" value="Trypsin-like serine proteases"/>
    <property type="match status" value="1"/>
</dbReference>
<dbReference type="AlphaFoldDB" id="A0AAF3J7G7"/>
<evidence type="ECO:0000313" key="2">
    <source>
        <dbReference type="WBParaSite" id="MBELARI_LOCUS20986"/>
    </source>
</evidence>
<dbReference type="Proteomes" id="UP000887575">
    <property type="component" value="Unassembled WGS sequence"/>
</dbReference>
<organism evidence="1 2">
    <name type="scientific">Mesorhabditis belari</name>
    <dbReference type="NCBI Taxonomy" id="2138241"/>
    <lineage>
        <taxon>Eukaryota</taxon>
        <taxon>Metazoa</taxon>
        <taxon>Ecdysozoa</taxon>
        <taxon>Nematoda</taxon>
        <taxon>Chromadorea</taxon>
        <taxon>Rhabditida</taxon>
        <taxon>Rhabditina</taxon>
        <taxon>Rhabditomorpha</taxon>
        <taxon>Rhabditoidea</taxon>
        <taxon>Rhabditidae</taxon>
        <taxon>Mesorhabditinae</taxon>
        <taxon>Mesorhabditis</taxon>
    </lineage>
</organism>